<organism evidence="2 3">
    <name type="scientific">Aplysia californica</name>
    <name type="common">California sea hare</name>
    <dbReference type="NCBI Taxonomy" id="6500"/>
    <lineage>
        <taxon>Eukaryota</taxon>
        <taxon>Metazoa</taxon>
        <taxon>Spiralia</taxon>
        <taxon>Lophotrochozoa</taxon>
        <taxon>Mollusca</taxon>
        <taxon>Gastropoda</taxon>
        <taxon>Heterobranchia</taxon>
        <taxon>Euthyneura</taxon>
        <taxon>Tectipleura</taxon>
        <taxon>Aplysiida</taxon>
        <taxon>Aplysioidea</taxon>
        <taxon>Aplysiidae</taxon>
        <taxon>Aplysia</taxon>
    </lineage>
</organism>
<dbReference type="GeneID" id="101859927"/>
<dbReference type="Proteomes" id="UP000694888">
    <property type="component" value="Unplaced"/>
</dbReference>
<proteinExistence type="predicted"/>
<sequence>MATSRHTWRSRTMWLHIVMVVGLMACVCTVSAQERRCICWLSKGTELYSYDMELMHLVLPCTYRLTSLKTLDGNCHLTVDIKMTSEEGQSTRAAGIRYLVTTNGHVTGGIIDDRGVQSIAPSLHSSQPMLMSRLIRVNGVQMLAYKDESQSYKLGLPACRVTLDLKPGKYLGVYSHSYSTDYMYNYNDLCGDC</sequence>
<feature type="signal peptide" evidence="1">
    <location>
        <begin position="1"/>
        <end position="32"/>
    </location>
</feature>
<protein>
    <submittedName>
        <fullName evidence="3">Uncharacterized protein LOC101859927</fullName>
    </submittedName>
</protein>
<gene>
    <name evidence="3" type="primary">LOC101859927</name>
</gene>
<evidence type="ECO:0000256" key="1">
    <source>
        <dbReference type="SAM" id="SignalP"/>
    </source>
</evidence>
<feature type="non-terminal residue" evidence="3">
    <location>
        <position position="193"/>
    </location>
</feature>
<reference evidence="3" key="1">
    <citation type="submission" date="2025-08" db="UniProtKB">
        <authorList>
            <consortium name="RefSeq"/>
        </authorList>
    </citation>
    <scope>IDENTIFICATION</scope>
</reference>
<keyword evidence="1" id="KW-0732">Signal</keyword>
<dbReference type="RefSeq" id="XP_005096188.2">
    <property type="nucleotide sequence ID" value="XM_005096131.3"/>
</dbReference>
<accession>A0ABM0JL15</accession>
<evidence type="ECO:0000313" key="3">
    <source>
        <dbReference type="RefSeq" id="XP_005096188.2"/>
    </source>
</evidence>
<keyword evidence="2" id="KW-1185">Reference proteome</keyword>
<feature type="chain" id="PRO_5046725071" evidence="1">
    <location>
        <begin position="33"/>
        <end position="193"/>
    </location>
</feature>
<name>A0ABM0JL15_APLCA</name>
<evidence type="ECO:0000313" key="2">
    <source>
        <dbReference type="Proteomes" id="UP000694888"/>
    </source>
</evidence>
<dbReference type="PROSITE" id="PS51257">
    <property type="entry name" value="PROKAR_LIPOPROTEIN"/>
    <property type="match status" value="1"/>
</dbReference>